<accession>A0A6J4UAG5</accession>
<keyword evidence="2" id="KW-0012">Acyltransferase</keyword>
<dbReference type="EMBL" id="CADCWC010000334">
    <property type="protein sequence ID" value="CAA9545126.1"/>
    <property type="molecule type" value="Genomic_DNA"/>
</dbReference>
<dbReference type="Gene3D" id="3.40.630.30">
    <property type="match status" value="1"/>
</dbReference>
<organism evidence="4">
    <name type="scientific">uncultured Thermoleophilia bacterium</name>
    <dbReference type="NCBI Taxonomy" id="1497501"/>
    <lineage>
        <taxon>Bacteria</taxon>
        <taxon>Bacillati</taxon>
        <taxon>Actinomycetota</taxon>
        <taxon>Thermoleophilia</taxon>
        <taxon>environmental samples</taxon>
    </lineage>
</organism>
<dbReference type="SUPFAM" id="SSF55729">
    <property type="entry name" value="Acyl-CoA N-acyltransferases (Nat)"/>
    <property type="match status" value="1"/>
</dbReference>
<proteinExistence type="predicted"/>
<evidence type="ECO:0000256" key="1">
    <source>
        <dbReference type="ARBA" id="ARBA00022679"/>
    </source>
</evidence>
<evidence type="ECO:0000313" key="4">
    <source>
        <dbReference type="EMBL" id="CAA9545126.1"/>
    </source>
</evidence>
<dbReference type="Pfam" id="PF00583">
    <property type="entry name" value="Acetyltransf_1"/>
    <property type="match status" value="1"/>
</dbReference>
<evidence type="ECO:0000256" key="2">
    <source>
        <dbReference type="ARBA" id="ARBA00023315"/>
    </source>
</evidence>
<dbReference type="GO" id="GO:0016747">
    <property type="term" value="F:acyltransferase activity, transferring groups other than amino-acyl groups"/>
    <property type="evidence" value="ECO:0007669"/>
    <property type="project" value="InterPro"/>
</dbReference>
<dbReference type="AlphaFoldDB" id="A0A6J4UAG5"/>
<gene>
    <name evidence="4" type="ORF">AVDCRST_MAG79-2218</name>
</gene>
<dbReference type="InterPro" id="IPR050832">
    <property type="entry name" value="Bact_Acetyltransf"/>
</dbReference>
<sequence length="161" mass="17162">MIRLAAPEDAGAIAGVQVRAWWQAYADHVDATLFASQDERTERWRAMLAAGEGPVLVWDLDGLLGGFCAVGPSKDPEDPPVGEVHALYVDPPAQRAGVGSALLGAGEGTLADELGFGEAVLWVLAANAAGRAFYEHKGWAPDGGAREHPWGPHVRYRRALR</sequence>
<feature type="domain" description="N-acetyltransferase" evidence="3">
    <location>
        <begin position="1"/>
        <end position="161"/>
    </location>
</feature>
<reference evidence="4" key="1">
    <citation type="submission" date="2020-02" db="EMBL/GenBank/DDBJ databases">
        <authorList>
            <person name="Meier V. D."/>
        </authorList>
    </citation>
    <scope>NUCLEOTIDE SEQUENCE</scope>
    <source>
        <strain evidence="4">AVDCRST_MAG79</strain>
    </source>
</reference>
<dbReference type="PANTHER" id="PTHR43877">
    <property type="entry name" value="AMINOALKYLPHOSPHONATE N-ACETYLTRANSFERASE-RELATED-RELATED"/>
    <property type="match status" value="1"/>
</dbReference>
<keyword evidence="1" id="KW-0808">Transferase</keyword>
<evidence type="ECO:0000259" key="3">
    <source>
        <dbReference type="PROSITE" id="PS51186"/>
    </source>
</evidence>
<dbReference type="PROSITE" id="PS51186">
    <property type="entry name" value="GNAT"/>
    <property type="match status" value="1"/>
</dbReference>
<dbReference type="InterPro" id="IPR016181">
    <property type="entry name" value="Acyl_CoA_acyltransferase"/>
</dbReference>
<dbReference type="CDD" id="cd04301">
    <property type="entry name" value="NAT_SF"/>
    <property type="match status" value="1"/>
</dbReference>
<protein>
    <recommendedName>
        <fullName evidence="3">N-acetyltransferase domain-containing protein</fullName>
    </recommendedName>
</protein>
<name>A0A6J4UAG5_9ACTN</name>
<dbReference type="InterPro" id="IPR000182">
    <property type="entry name" value="GNAT_dom"/>
</dbReference>